<evidence type="ECO:0000313" key="2">
    <source>
        <dbReference type="Proteomes" id="UP000240663"/>
    </source>
</evidence>
<proteinExistence type="predicted"/>
<sequence length="83" mass="8840">MLKRIGKGLGSIGLGIFLALIMVGAGLCKGIQHIFVGDKPSKKDFGNFAGVTIHTTKDSVGSWFVQVEKDGENVYEEEVATNA</sequence>
<accession>A0A2D2W6Z0</accession>
<evidence type="ECO:0000313" key="1">
    <source>
        <dbReference type="EMBL" id="ATS94066.1"/>
    </source>
</evidence>
<protein>
    <submittedName>
        <fullName evidence="1">Uncharacterized protein</fullName>
    </submittedName>
</protein>
<dbReference type="Proteomes" id="UP000240663">
    <property type="component" value="Segment"/>
</dbReference>
<gene>
    <name evidence="1" type="ORF">P13BB106kb_p082</name>
</gene>
<dbReference type="EMBL" id="MF979564">
    <property type="protein sequence ID" value="ATS94066.1"/>
    <property type="molecule type" value="Genomic_DNA"/>
</dbReference>
<keyword evidence="2" id="KW-1185">Reference proteome</keyword>
<name>A0A2D2W6Z0_9CAUD</name>
<organism evidence="1 2">
    <name type="scientific">Pectobacterium phage DU_PP_V</name>
    <dbReference type="NCBI Taxonomy" id="2041492"/>
    <lineage>
        <taxon>Viruses</taxon>
        <taxon>Duplodnaviria</taxon>
        <taxon>Heunggongvirae</taxon>
        <taxon>Uroviricota</taxon>
        <taxon>Caudoviricetes</taxon>
        <taxon>Demerecviridae</taxon>
        <taxon>Mccorquodalevirinae</taxon>
        <taxon>Hongcheonvirus</taxon>
        <taxon>Hongcheonvirus DUPPV</taxon>
    </lineage>
</organism>
<reference evidence="1 2" key="1">
    <citation type="submission" date="2017-09" db="EMBL/GenBank/DDBJ databases">
        <title>Complete genome sequence of bacteriophage (DU_PP_V) infecting Pectobacterium spp.</title>
        <authorList>
            <person name="Park T.-H."/>
        </authorList>
    </citation>
    <scope>NUCLEOTIDE SEQUENCE [LARGE SCALE GENOMIC DNA]</scope>
</reference>